<comment type="similarity">
    <text evidence="17">Belongs to the NnrD/CARKD family.</text>
</comment>
<dbReference type="PANTHER" id="PTHR12592">
    <property type="entry name" value="ATP-DEPENDENT (S)-NAD(P)H-HYDRATE DEHYDRATASE FAMILY MEMBER"/>
    <property type="match status" value="1"/>
</dbReference>
<evidence type="ECO:0000256" key="3">
    <source>
        <dbReference type="ARBA" id="ARBA00006001"/>
    </source>
</evidence>
<feature type="binding site" evidence="18">
    <location>
        <position position="63"/>
    </location>
    <ligand>
        <name>K(+)</name>
        <dbReference type="ChEBI" id="CHEBI:29103"/>
    </ligand>
</feature>
<dbReference type="PIRSF" id="PIRSF017184">
    <property type="entry name" value="Nnr"/>
    <property type="match status" value="1"/>
</dbReference>
<dbReference type="GO" id="GO:0110051">
    <property type="term" value="P:metabolite repair"/>
    <property type="evidence" value="ECO:0007669"/>
    <property type="project" value="TreeGrafter"/>
</dbReference>
<feature type="binding site" evidence="17">
    <location>
        <position position="257"/>
    </location>
    <ligand>
        <name>(6S)-NADPHX</name>
        <dbReference type="ChEBI" id="CHEBI:64076"/>
    </ligand>
</feature>
<dbReference type="InterPro" id="IPR004443">
    <property type="entry name" value="YjeF_N_dom"/>
</dbReference>
<keyword evidence="12 17" id="KW-0456">Lyase</keyword>
<dbReference type="Proteomes" id="UP001160519">
    <property type="component" value="Unassembled WGS sequence"/>
</dbReference>
<dbReference type="GO" id="GO:0052856">
    <property type="term" value="F:NAD(P)HX epimerase activity"/>
    <property type="evidence" value="ECO:0007669"/>
    <property type="project" value="UniProtKB-UniRule"/>
</dbReference>
<evidence type="ECO:0000256" key="15">
    <source>
        <dbReference type="ARBA" id="ARBA00048238"/>
    </source>
</evidence>
<dbReference type="InterPro" id="IPR029056">
    <property type="entry name" value="Ribokinase-like"/>
</dbReference>
<dbReference type="HAMAP" id="MF_01965">
    <property type="entry name" value="NADHX_dehydratase"/>
    <property type="match status" value="1"/>
</dbReference>
<gene>
    <name evidence="17" type="primary">nnrD</name>
    <name evidence="18" type="synonym">nnrE</name>
    <name evidence="22" type="ORF">PSU93_15340</name>
</gene>
<comment type="catalytic activity">
    <reaction evidence="2 18 19">
        <text>(6R)-NADPHX = (6S)-NADPHX</text>
        <dbReference type="Rhea" id="RHEA:32227"/>
        <dbReference type="ChEBI" id="CHEBI:64076"/>
        <dbReference type="ChEBI" id="CHEBI:64077"/>
        <dbReference type="EC" id="5.1.99.6"/>
    </reaction>
</comment>
<comment type="subunit">
    <text evidence="17">Homotetramer.</text>
</comment>
<comment type="caution">
    <text evidence="18">Lacks conserved residue(s) required for the propagation of feature annotation.</text>
</comment>
<evidence type="ECO:0000256" key="5">
    <source>
        <dbReference type="ARBA" id="ARBA00022723"/>
    </source>
</evidence>
<evidence type="ECO:0000256" key="1">
    <source>
        <dbReference type="ARBA" id="ARBA00000013"/>
    </source>
</evidence>
<dbReference type="Gene3D" id="3.40.1190.20">
    <property type="match status" value="1"/>
</dbReference>
<keyword evidence="7 17" id="KW-0067">ATP-binding</keyword>
<evidence type="ECO:0000256" key="13">
    <source>
        <dbReference type="ARBA" id="ARBA00023268"/>
    </source>
</evidence>
<comment type="function">
    <text evidence="14 19">Bifunctional enzyme that catalyzes the epimerization of the S- and R-forms of NAD(P)HX and the dehydration of the S-form of NAD(P)HX at the expense of ADP, which is converted to AMP. This allows the repair of both epimers of NAD(P)HX, a damaged form of NAD(P)H that is a result of enzymatic or heat-dependent hydration.</text>
</comment>
<reference evidence="22" key="1">
    <citation type="submission" date="2023-01" db="EMBL/GenBank/DDBJ databases">
        <title>Biogeochemical cycle of methane in antarctic sediments.</title>
        <authorList>
            <person name="Roldan D.M."/>
            <person name="Menes R.J."/>
        </authorList>
    </citation>
    <scope>NUCLEOTIDE SEQUENCE [LARGE SCALE GENOMIC DNA]</scope>
    <source>
        <strain evidence="22">K-2018 MAG008</strain>
    </source>
</reference>
<comment type="similarity">
    <text evidence="18">Belongs to the NnrE/AIBP family.</text>
</comment>
<feature type="domain" description="YjeF N-terminal" evidence="21">
    <location>
        <begin position="14"/>
        <end position="216"/>
    </location>
</feature>
<feature type="binding site" evidence="17">
    <location>
        <position position="318"/>
    </location>
    <ligand>
        <name>(6S)-NADPHX</name>
        <dbReference type="ChEBI" id="CHEBI:64076"/>
    </ligand>
</feature>
<evidence type="ECO:0000256" key="7">
    <source>
        <dbReference type="ARBA" id="ARBA00022840"/>
    </source>
</evidence>
<feature type="binding site" evidence="17">
    <location>
        <begin position="401"/>
        <end position="405"/>
    </location>
    <ligand>
        <name>AMP</name>
        <dbReference type="ChEBI" id="CHEBI:456215"/>
    </ligand>
</feature>
<comment type="similarity">
    <text evidence="3 19">In the N-terminal section; belongs to the NnrE/AIBP family.</text>
</comment>
<dbReference type="HAMAP" id="MF_01966">
    <property type="entry name" value="NADHX_epimerase"/>
    <property type="match status" value="1"/>
</dbReference>
<comment type="cofactor">
    <cofactor evidence="18 19">
        <name>K(+)</name>
        <dbReference type="ChEBI" id="CHEBI:29103"/>
    </cofactor>
    <text evidence="18 19">Binds 1 potassium ion per subunit.</text>
</comment>
<dbReference type="PROSITE" id="PS51385">
    <property type="entry name" value="YJEF_N"/>
    <property type="match status" value="1"/>
</dbReference>
<keyword evidence="9 18" id="KW-0630">Potassium</keyword>
<comment type="caution">
    <text evidence="22">The sequence shown here is derived from an EMBL/GenBank/DDBJ whole genome shotgun (WGS) entry which is preliminary data.</text>
</comment>
<dbReference type="EC" id="4.2.1.136" evidence="19"/>
<evidence type="ECO:0000256" key="2">
    <source>
        <dbReference type="ARBA" id="ARBA00000909"/>
    </source>
</evidence>
<keyword evidence="23" id="KW-1185">Reference proteome</keyword>
<dbReference type="SUPFAM" id="SSF64153">
    <property type="entry name" value="YjeF N-terminal domain-like"/>
    <property type="match status" value="1"/>
</dbReference>
<evidence type="ECO:0000256" key="16">
    <source>
        <dbReference type="ARBA" id="ARBA00049209"/>
    </source>
</evidence>
<dbReference type="GO" id="GO:0046496">
    <property type="term" value="P:nicotinamide nucleotide metabolic process"/>
    <property type="evidence" value="ECO:0007669"/>
    <property type="project" value="UniProtKB-UniRule"/>
</dbReference>
<dbReference type="PROSITE" id="PS51383">
    <property type="entry name" value="YJEF_C_3"/>
    <property type="match status" value="1"/>
</dbReference>
<feature type="binding site" evidence="18">
    <location>
        <position position="162"/>
    </location>
    <ligand>
        <name>K(+)</name>
        <dbReference type="ChEBI" id="CHEBI:29103"/>
    </ligand>
</feature>
<proteinExistence type="inferred from homology"/>
<evidence type="ECO:0000256" key="10">
    <source>
        <dbReference type="ARBA" id="ARBA00023027"/>
    </source>
</evidence>
<comment type="catalytic activity">
    <reaction evidence="15 17 19">
        <text>(6S)-NADHX + ADP = AMP + phosphate + NADH + H(+)</text>
        <dbReference type="Rhea" id="RHEA:32223"/>
        <dbReference type="ChEBI" id="CHEBI:15378"/>
        <dbReference type="ChEBI" id="CHEBI:43474"/>
        <dbReference type="ChEBI" id="CHEBI:57945"/>
        <dbReference type="ChEBI" id="CHEBI:64074"/>
        <dbReference type="ChEBI" id="CHEBI:456215"/>
        <dbReference type="ChEBI" id="CHEBI:456216"/>
        <dbReference type="EC" id="4.2.1.136"/>
    </reaction>
</comment>
<dbReference type="AlphaFoldDB" id="A0AA43TJD6"/>
<keyword evidence="11 18" id="KW-0413">Isomerase</keyword>
<dbReference type="GO" id="GO:0046872">
    <property type="term" value="F:metal ion binding"/>
    <property type="evidence" value="ECO:0007669"/>
    <property type="project" value="UniProtKB-UniRule"/>
</dbReference>
<evidence type="ECO:0000256" key="4">
    <source>
        <dbReference type="ARBA" id="ARBA00009524"/>
    </source>
</evidence>
<dbReference type="PANTHER" id="PTHR12592:SF0">
    <property type="entry name" value="ATP-DEPENDENT (S)-NAD(P)H-HYDRATE DEHYDRATASE"/>
    <property type="match status" value="1"/>
</dbReference>
<evidence type="ECO:0000256" key="12">
    <source>
        <dbReference type="ARBA" id="ARBA00023239"/>
    </source>
</evidence>
<dbReference type="Gene3D" id="3.40.50.10260">
    <property type="entry name" value="YjeF N-terminal domain"/>
    <property type="match status" value="1"/>
</dbReference>
<evidence type="ECO:0000313" key="23">
    <source>
        <dbReference type="Proteomes" id="UP001160519"/>
    </source>
</evidence>
<dbReference type="NCBIfam" id="TIGR00197">
    <property type="entry name" value="yjeF_nterm"/>
    <property type="match status" value="1"/>
</dbReference>
<feature type="binding site" evidence="18">
    <location>
        <begin position="130"/>
        <end position="136"/>
    </location>
    <ligand>
        <name>(6S)-NADPHX</name>
        <dbReference type="ChEBI" id="CHEBI:64076"/>
    </ligand>
</feature>
<comment type="function">
    <text evidence="17">Catalyzes the dehydration of the S-form of NAD(P)HX at the expense of ADP, which is converted to AMP. Together with NAD(P)HX epimerase, which catalyzes the epimerization of the S- and R-forms, the enzyme allows the repair of both epimers of NAD(P)HX, a damaged form of NAD(P)H that is a result of enzymatic or heat-dependent hydration.</text>
</comment>
<dbReference type="FunFam" id="3.40.50.10260:FF:000003">
    <property type="entry name" value="Multifunctional fusion protein"/>
    <property type="match status" value="1"/>
</dbReference>
<keyword evidence="10 17" id="KW-0520">NAD</keyword>
<evidence type="ECO:0000313" key="22">
    <source>
        <dbReference type="EMBL" id="MDI1232509.1"/>
    </source>
</evidence>
<protein>
    <recommendedName>
        <fullName evidence="19">Bifunctional NAD(P)H-hydrate repair enzyme</fullName>
    </recommendedName>
    <alternativeName>
        <fullName evidence="19">Nicotinamide nucleotide repair protein</fullName>
    </alternativeName>
    <domain>
        <recommendedName>
            <fullName evidence="19">ADP-dependent (S)-NAD(P)H-hydrate dehydratase</fullName>
            <ecNumber evidence="19">4.2.1.136</ecNumber>
        </recommendedName>
        <alternativeName>
            <fullName evidence="19">ADP-dependent NAD(P)HX dehydratase</fullName>
        </alternativeName>
    </domain>
    <domain>
        <recommendedName>
            <fullName evidence="19">NAD(P)H-hydrate epimerase</fullName>
            <ecNumber evidence="19">5.1.99.6</ecNumber>
        </recommendedName>
    </domain>
</protein>
<feature type="binding site" evidence="17">
    <location>
        <position position="430"/>
    </location>
    <ligand>
        <name>(6S)-NADPHX</name>
        <dbReference type="ChEBI" id="CHEBI:64076"/>
    </ligand>
</feature>
<comment type="function">
    <text evidence="18">Catalyzes the epimerization of the S- and R-forms of NAD(P)HX, a damaged form of NAD(P)H that is a result of enzymatic or heat-dependent hydration. This is a prerequisite for the S-specific NAD(P)H-hydrate dehydratase to allow the repair of both epimers of NAD(P)HX.</text>
</comment>
<keyword evidence="8 17" id="KW-0521">NADP</keyword>
<comment type="similarity">
    <text evidence="4 19">In the C-terminal section; belongs to the NnrD/CARKD family.</text>
</comment>
<comment type="cofactor">
    <cofactor evidence="17">
        <name>Mg(2+)</name>
        <dbReference type="ChEBI" id="CHEBI:18420"/>
    </cofactor>
</comment>
<feature type="binding site" evidence="18">
    <location>
        <position position="126"/>
    </location>
    <ligand>
        <name>K(+)</name>
        <dbReference type="ChEBI" id="CHEBI:29103"/>
    </ligand>
</feature>
<dbReference type="SUPFAM" id="SSF53613">
    <property type="entry name" value="Ribokinase-like"/>
    <property type="match status" value="1"/>
</dbReference>
<dbReference type="PROSITE" id="PS01050">
    <property type="entry name" value="YJEF_C_2"/>
    <property type="match status" value="1"/>
</dbReference>
<dbReference type="InterPro" id="IPR036652">
    <property type="entry name" value="YjeF_N_dom_sf"/>
</dbReference>
<keyword evidence="5 18" id="KW-0479">Metal-binding</keyword>
<evidence type="ECO:0000256" key="9">
    <source>
        <dbReference type="ARBA" id="ARBA00022958"/>
    </source>
</evidence>
<dbReference type="InterPro" id="IPR000631">
    <property type="entry name" value="CARKD"/>
</dbReference>
<sequence length="488" mass="51107">MQNLPVKLYRAAQVREMDRIAIQECGIPGFELMGRAGYEVFHCIKQHWPKARSLAVFCGSGNNAGDGYIIAGLALAAGLTVCVYTLSEPEKLNGDASLAYRKYSEASGMVMPFQAGQIIHADVLVDALLGTGLDRPVTGLYAEAIQAINGHSSPVVAVDIPSGLNADTGNVMRCAVKADCTVTFIGLKQGLFTGQAADYCGEICYAQLAVPDEVFSGFKETATRVVKSQLPRRDRCAHKGSCGHVLIIGGDLGYSGAARMAGEAALRVGAGLVSIATRPEHSGLMNLNRPELMCHGVETAAQLAKFLEKADVVVLGPGLGQSTWAKTLFNTVKIAEKPMIIDADGLNLLANARAAKPNWILTPHPGEAARLLDCTIADIQQDRFAAVLSIQANYGGVAILKGAGTLIASEQQLAVSNSGNPGMASGGMGDVLTGVIAGLLAQGLSLQDAAQQGVYHHGLAADLAAAKDGERGLLASDLMPYLRQLVNE</sequence>
<keyword evidence="13" id="KW-0511">Multifunctional enzyme</keyword>
<dbReference type="GO" id="GO:0005524">
    <property type="term" value="F:ATP binding"/>
    <property type="evidence" value="ECO:0007669"/>
    <property type="project" value="UniProtKB-UniRule"/>
</dbReference>
<dbReference type="Pfam" id="PF03853">
    <property type="entry name" value="YjeF_N"/>
    <property type="match status" value="1"/>
</dbReference>
<dbReference type="GO" id="GO:0052855">
    <property type="term" value="F:ADP-dependent NAD(P)H-hydrate dehydratase activity"/>
    <property type="evidence" value="ECO:0007669"/>
    <property type="project" value="UniProtKB-UniRule"/>
</dbReference>
<keyword evidence="6 17" id="KW-0547">Nucleotide-binding</keyword>
<feature type="binding site" evidence="17">
    <location>
        <position position="364"/>
    </location>
    <ligand>
        <name>(6S)-NADPHX</name>
        <dbReference type="ChEBI" id="CHEBI:64076"/>
    </ligand>
</feature>
<name>A0AA43TJD6_9GAMM</name>
<comment type="catalytic activity">
    <reaction evidence="16 17 19">
        <text>(6S)-NADPHX + ADP = AMP + phosphate + NADPH + H(+)</text>
        <dbReference type="Rhea" id="RHEA:32235"/>
        <dbReference type="ChEBI" id="CHEBI:15378"/>
        <dbReference type="ChEBI" id="CHEBI:43474"/>
        <dbReference type="ChEBI" id="CHEBI:57783"/>
        <dbReference type="ChEBI" id="CHEBI:64076"/>
        <dbReference type="ChEBI" id="CHEBI:456215"/>
        <dbReference type="ChEBI" id="CHEBI:456216"/>
        <dbReference type="EC" id="4.2.1.136"/>
    </reaction>
</comment>
<dbReference type="Pfam" id="PF01256">
    <property type="entry name" value="Carb_kinase"/>
    <property type="match status" value="1"/>
</dbReference>
<evidence type="ECO:0000259" key="21">
    <source>
        <dbReference type="PROSITE" id="PS51385"/>
    </source>
</evidence>
<feature type="binding site" evidence="17">
    <location>
        <position position="429"/>
    </location>
    <ligand>
        <name>AMP</name>
        <dbReference type="ChEBI" id="CHEBI:456215"/>
    </ligand>
</feature>
<feature type="binding site" evidence="18">
    <location>
        <position position="159"/>
    </location>
    <ligand>
        <name>(6S)-NADPHX</name>
        <dbReference type="ChEBI" id="CHEBI:64076"/>
    </ligand>
</feature>
<evidence type="ECO:0000256" key="18">
    <source>
        <dbReference type="HAMAP-Rule" id="MF_01966"/>
    </source>
</evidence>
<dbReference type="EMBL" id="JAQSDF010000096">
    <property type="protein sequence ID" value="MDI1232509.1"/>
    <property type="molecule type" value="Genomic_DNA"/>
</dbReference>
<evidence type="ECO:0000256" key="6">
    <source>
        <dbReference type="ARBA" id="ARBA00022741"/>
    </source>
</evidence>
<dbReference type="EC" id="5.1.99.6" evidence="19"/>
<dbReference type="InterPro" id="IPR030677">
    <property type="entry name" value="Nnr"/>
</dbReference>
<dbReference type="CDD" id="cd01171">
    <property type="entry name" value="YXKO-related"/>
    <property type="match status" value="1"/>
</dbReference>
<feature type="domain" description="YjeF C-terminal" evidence="20">
    <location>
        <begin position="222"/>
        <end position="488"/>
    </location>
</feature>
<dbReference type="NCBIfam" id="TIGR00196">
    <property type="entry name" value="yjeF_cterm"/>
    <property type="match status" value="1"/>
</dbReference>
<organism evidence="22 23">
    <name type="scientific">Candidatus Methylobacter titanis</name>
    <dbReference type="NCBI Taxonomy" id="3053457"/>
    <lineage>
        <taxon>Bacteria</taxon>
        <taxon>Pseudomonadati</taxon>
        <taxon>Pseudomonadota</taxon>
        <taxon>Gammaproteobacteria</taxon>
        <taxon>Methylococcales</taxon>
        <taxon>Methylococcaceae</taxon>
        <taxon>Methylobacter</taxon>
    </lineage>
</organism>
<dbReference type="InterPro" id="IPR017953">
    <property type="entry name" value="Carbohydrate_kinase_pred_CS"/>
</dbReference>
<evidence type="ECO:0000256" key="11">
    <source>
        <dbReference type="ARBA" id="ARBA00023235"/>
    </source>
</evidence>
<feature type="binding site" evidence="18">
    <location>
        <position position="141"/>
    </location>
    <ligand>
        <name>(6S)-NADPHX</name>
        <dbReference type="ChEBI" id="CHEBI:64076"/>
    </ligand>
</feature>
<accession>A0AA43TJD6</accession>
<evidence type="ECO:0000259" key="20">
    <source>
        <dbReference type="PROSITE" id="PS51383"/>
    </source>
</evidence>
<evidence type="ECO:0000256" key="14">
    <source>
        <dbReference type="ARBA" id="ARBA00025153"/>
    </source>
</evidence>
<evidence type="ECO:0000256" key="19">
    <source>
        <dbReference type="PIRNR" id="PIRNR017184"/>
    </source>
</evidence>
<dbReference type="FunFam" id="3.40.1190.20:FF:000017">
    <property type="entry name" value="Multifunctional fusion protein"/>
    <property type="match status" value="1"/>
</dbReference>
<comment type="catalytic activity">
    <reaction evidence="1 18 19">
        <text>(6R)-NADHX = (6S)-NADHX</text>
        <dbReference type="Rhea" id="RHEA:32215"/>
        <dbReference type="ChEBI" id="CHEBI:64074"/>
        <dbReference type="ChEBI" id="CHEBI:64075"/>
        <dbReference type="EC" id="5.1.99.6"/>
    </reaction>
</comment>
<evidence type="ECO:0000256" key="17">
    <source>
        <dbReference type="HAMAP-Rule" id="MF_01965"/>
    </source>
</evidence>
<evidence type="ECO:0000256" key="8">
    <source>
        <dbReference type="ARBA" id="ARBA00022857"/>
    </source>
</evidence>